<dbReference type="GO" id="GO:0030247">
    <property type="term" value="F:polysaccharide binding"/>
    <property type="evidence" value="ECO:0007669"/>
    <property type="project" value="UniProtKB-UniRule"/>
</dbReference>
<evidence type="ECO:0000313" key="3">
    <source>
        <dbReference type="EMBL" id="SER63493.1"/>
    </source>
</evidence>
<dbReference type="InterPro" id="IPR008965">
    <property type="entry name" value="CBM2/CBM3_carb-bd_dom_sf"/>
</dbReference>
<gene>
    <name evidence="3" type="ORF">SAMN04488000_110239</name>
</gene>
<accession>A0A1H9QUW5</accession>
<dbReference type="OrthoDB" id="3401948at2"/>
<proteinExistence type="predicted"/>
<organism evidence="3 4">
    <name type="scientific">Lentzea albida</name>
    <dbReference type="NCBI Taxonomy" id="65499"/>
    <lineage>
        <taxon>Bacteria</taxon>
        <taxon>Bacillati</taxon>
        <taxon>Actinomycetota</taxon>
        <taxon>Actinomycetes</taxon>
        <taxon>Pseudonocardiales</taxon>
        <taxon>Pseudonocardiaceae</taxon>
        <taxon>Lentzea</taxon>
    </lineage>
</organism>
<name>A0A1H9QUW5_9PSEU</name>
<dbReference type="SUPFAM" id="SSF49384">
    <property type="entry name" value="Carbohydrate-binding domain"/>
    <property type="match status" value="1"/>
</dbReference>
<dbReference type="Gene3D" id="2.60.40.290">
    <property type="match status" value="1"/>
</dbReference>
<dbReference type="GO" id="GO:0004553">
    <property type="term" value="F:hydrolase activity, hydrolyzing O-glycosyl compounds"/>
    <property type="evidence" value="ECO:0007669"/>
    <property type="project" value="InterPro"/>
</dbReference>
<keyword evidence="4" id="KW-1185">Reference proteome</keyword>
<evidence type="ECO:0000259" key="2">
    <source>
        <dbReference type="PROSITE" id="PS51173"/>
    </source>
</evidence>
<dbReference type="Pfam" id="PF00553">
    <property type="entry name" value="CBM_2"/>
    <property type="match status" value="1"/>
</dbReference>
<dbReference type="PROSITE" id="PS51173">
    <property type="entry name" value="CBM2"/>
    <property type="match status" value="1"/>
</dbReference>
<dbReference type="PROSITE" id="PS51257">
    <property type="entry name" value="PROKAR_LIPOPROTEIN"/>
    <property type="match status" value="1"/>
</dbReference>
<sequence>MRAVSGLLALVLLAGCSAPPPAPAPPTRASQKPPTLVNEQVRAEGVLHFVRDVVDGRTVELADGTKARIAQLAAPPACGEAGALSFARTTLLASAVRISPMLSGDVKLTLEDGTDYALLAVRQGALRAEGTDGGALLTAESEAAAADRGLWGPPCEAPAVAPTTTTTVPPPPRLTTTAAPPPARTCAVSYRLAGQWPGGFQAQVTVRNTGTAPINGWVLRWTFASGQVVTEMWNATPRQSRGTVDAVNAHYNPLIQPGGSVEIGFNGSAQRGNAAPTGFTLNDQPCSVA</sequence>
<dbReference type="InterPro" id="IPR001919">
    <property type="entry name" value="CBD2"/>
</dbReference>
<evidence type="ECO:0000313" key="4">
    <source>
        <dbReference type="Proteomes" id="UP000199503"/>
    </source>
</evidence>
<dbReference type="RefSeq" id="WP_089920134.1">
    <property type="nucleotide sequence ID" value="NZ_FOFV01000010.1"/>
</dbReference>
<protein>
    <submittedName>
        <fullName evidence="3">Cellulose binding domain-containing protein</fullName>
    </submittedName>
</protein>
<feature type="chain" id="PRO_5011497730" evidence="1">
    <location>
        <begin position="25"/>
        <end position="289"/>
    </location>
</feature>
<dbReference type="AlphaFoldDB" id="A0A1H9QUW5"/>
<dbReference type="InterPro" id="IPR012291">
    <property type="entry name" value="CBM2_carb-bd_dom_sf"/>
</dbReference>
<reference evidence="4" key="1">
    <citation type="submission" date="2016-10" db="EMBL/GenBank/DDBJ databases">
        <authorList>
            <person name="Varghese N."/>
            <person name="Submissions S."/>
        </authorList>
    </citation>
    <scope>NUCLEOTIDE SEQUENCE [LARGE SCALE GENOMIC DNA]</scope>
    <source>
        <strain evidence="4">DSM 44437</strain>
    </source>
</reference>
<keyword evidence="1" id="KW-0732">Signal</keyword>
<dbReference type="Proteomes" id="UP000199503">
    <property type="component" value="Unassembled WGS sequence"/>
</dbReference>
<dbReference type="EMBL" id="FOFV01000010">
    <property type="protein sequence ID" value="SER63493.1"/>
    <property type="molecule type" value="Genomic_DNA"/>
</dbReference>
<dbReference type="SMART" id="SM00637">
    <property type="entry name" value="CBD_II"/>
    <property type="match status" value="1"/>
</dbReference>
<dbReference type="GO" id="GO:0005975">
    <property type="term" value="P:carbohydrate metabolic process"/>
    <property type="evidence" value="ECO:0007669"/>
    <property type="project" value="InterPro"/>
</dbReference>
<dbReference type="STRING" id="65499.SAMN04488000_110239"/>
<dbReference type="SUPFAM" id="SSF50199">
    <property type="entry name" value="Staphylococcal nuclease"/>
    <property type="match status" value="1"/>
</dbReference>
<dbReference type="InterPro" id="IPR035437">
    <property type="entry name" value="SNase_OB-fold_sf"/>
</dbReference>
<feature type="signal peptide" evidence="1">
    <location>
        <begin position="1"/>
        <end position="24"/>
    </location>
</feature>
<feature type="domain" description="CBM2" evidence="2">
    <location>
        <begin position="179"/>
        <end position="289"/>
    </location>
</feature>
<evidence type="ECO:0000256" key="1">
    <source>
        <dbReference type="SAM" id="SignalP"/>
    </source>
</evidence>